<keyword evidence="13" id="KW-1185">Reference proteome</keyword>
<keyword evidence="7 10" id="KW-0067">ATP-binding</keyword>
<dbReference type="HAMAP" id="MF_00244">
    <property type="entry name" value="NaMN_adenylyltr"/>
    <property type="match status" value="1"/>
</dbReference>
<dbReference type="PANTHER" id="PTHR39321">
    <property type="entry name" value="NICOTINATE-NUCLEOTIDE ADENYLYLTRANSFERASE-RELATED"/>
    <property type="match status" value="1"/>
</dbReference>
<evidence type="ECO:0000256" key="8">
    <source>
        <dbReference type="ARBA" id="ARBA00023027"/>
    </source>
</evidence>
<dbReference type="NCBIfam" id="NF000841">
    <property type="entry name" value="PRK00071.1-4"/>
    <property type="match status" value="1"/>
</dbReference>
<dbReference type="NCBIfam" id="TIGR00482">
    <property type="entry name" value="nicotinate (nicotinamide) nucleotide adenylyltransferase"/>
    <property type="match status" value="1"/>
</dbReference>
<dbReference type="RefSeq" id="WP_096818506.1">
    <property type="nucleotide sequence ID" value="NZ_JXJU01000008.1"/>
</dbReference>
<name>A0A2A5RK22_9LACT</name>
<keyword evidence="8 10" id="KW-0520">NAD</keyword>
<comment type="pathway">
    <text evidence="2 10">Cofactor biosynthesis; NAD(+) biosynthesis; deamido-NAD(+) from nicotinate D-ribonucleotide: step 1/1.</text>
</comment>
<dbReference type="Gene3D" id="3.40.50.620">
    <property type="entry name" value="HUPs"/>
    <property type="match status" value="1"/>
</dbReference>
<keyword evidence="4 10" id="KW-0808">Transferase</keyword>
<dbReference type="STRING" id="1291764.GCA_001311235_01658"/>
<dbReference type="Proteomes" id="UP000218181">
    <property type="component" value="Unassembled WGS sequence"/>
</dbReference>
<comment type="catalytic activity">
    <reaction evidence="9 10">
        <text>nicotinate beta-D-ribonucleotide + ATP + H(+) = deamido-NAD(+) + diphosphate</text>
        <dbReference type="Rhea" id="RHEA:22860"/>
        <dbReference type="ChEBI" id="CHEBI:15378"/>
        <dbReference type="ChEBI" id="CHEBI:30616"/>
        <dbReference type="ChEBI" id="CHEBI:33019"/>
        <dbReference type="ChEBI" id="CHEBI:57502"/>
        <dbReference type="ChEBI" id="CHEBI:58437"/>
        <dbReference type="EC" id="2.7.7.18"/>
    </reaction>
</comment>
<dbReference type="OrthoDB" id="5295945at2"/>
<gene>
    <name evidence="10" type="primary">nadD</name>
    <name evidence="12" type="ORF">RT41_GL001888</name>
</gene>
<evidence type="ECO:0000256" key="5">
    <source>
        <dbReference type="ARBA" id="ARBA00022695"/>
    </source>
</evidence>
<evidence type="ECO:0000256" key="2">
    <source>
        <dbReference type="ARBA" id="ARBA00005019"/>
    </source>
</evidence>
<accession>A0A2A5RK22</accession>
<comment type="function">
    <text evidence="1 10">Catalyzes the reversible adenylation of nicotinate mononucleotide (NaMN) to nicotinic acid adenine dinucleotide (NaAD).</text>
</comment>
<dbReference type="EC" id="2.7.7.18" evidence="10"/>
<evidence type="ECO:0000256" key="1">
    <source>
        <dbReference type="ARBA" id="ARBA00002324"/>
    </source>
</evidence>
<dbReference type="GO" id="GO:0004515">
    <property type="term" value="F:nicotinate-nucleotide adenylyltransferase activity"/>
    <property type="evidence" value="ECO:0007669"/>
    <property type="project" value="UniProtKB-UniRule"/>
</dbReference>
<keyword evidence="6 10" id="KW-0547">Nucleotide-binding</keyword>
<dbReference type="InterPro" id="IPR004821">
    <property type="entry name" value="Cyt_trans-like"/>
</dbReference>
<dbReference type="NCBIfam" id="NF000840">
    <property type="entry name" value="PRK00071.1-3"/>
    <property type="match status" value="1"/>
</dbReference>
<dbReference type="Pfam" id="PF01467">
    <property type="entry name" value="CTP_transf_like"/>
    <property type="match status" value="1"/>
</dbReference>
<organism evidence="12 13">
    <name type="scientific">Lactococcus fujiensis JCM 16395</name>
    <dbReference type="NCBI Taxonomy" id="1291764"/>
    <lineage>
        <taxon>Bacteria</taxon>
        <taxon>Bacillati</taxon>
        <taxon>Bacillota</taxon>
        <taxon>Bacilli</taxon>
        <taxon>Lactobacillales</taxon>
        <taxon>Streptococcaceae</taxon>
        <taxon>Lactococcus</taxon>
    </lineage>
</organism>
<dbReference type="PANTHER" id="PTHR39321:SF3">
    <property type="entry name" value="PHOSPHOPANTETHEINE ADENYLYLTRANSFERASE"/>
    <property type="match status" value="1"/>
</dbReference>
<evidence type="ECO:0000256" key="9">
    <source>
        <dbReference type="ARBA" id="ARBA00048721"/>
    </source>
</evidence>
<reference evidence="12 13" key="1">
    <citation type="submission" date="2014-12" db="EMBL/GenBank/DDBJ databases">
        <title>Draft genome sequences of 10 type strains of Lactococcus.</title>
        <authorList>
            <person name="Sun Z."/>
            <person name="Zhong Z."/>
            <person name="Liu W."/>
            <person name="Zhang W."/>
            <person name="Zhang H."/>
        </authorList>
    </citation>
    <scope>NUCLEOTIDE SEQUENCE [LARGE SCALE GENOMIC DNA]</scope>
    <source>
        <strain evidence="12 13">JCM 16395</strain>
    </source>
</reference>
<dbReference type="InterPro" id="IPR005248">
    <property type="entry name" value="NadD/NMNAT"/>
</dbReference>
<dbReference type="GO" id="GO:0005524">
    <property type="term" value="F:ATP binding"/>
    <property type="evidence" value="ECO:0007669"/>
    <property type="project" value="UniProtKB-KW"/>
</dbReference>
<dbReference type="GO" id="GO:0009435">
    <property type="term" value="P:NAD+ biosynthetic process"/>
    <property type="evidence" value="ECO:0007669"/>
    <property type="project" value="UniProtKB-UniRule"/>
</dbReference>
<dbReference type="CDD" id="cd02165">
    <property type="entry name" value="NMNAT"/>
    <property type="match status" value="1"/>
</dbReference>
<dbReference type="EMBL" id="JXJU01000008">
    <property type="protein sequence ID" value="PCR99512.1"/>
    <property type="molecule type" value="Genomic_DNA"/>
</dbReference>
<evidence type="ECO:0000313" key="13">
    <source>
        <dbReference type="Proteomes" id="UP000218181"/>
    </source>
</evidence>
<feature type="domain" description="Cytidyltransferase-like" evidence="11">
    <location>
        <begin position="11"/>
        <end position="166"/>
    </location>
</feature>
<evidence type="ECO:0000256" key="4">
    <source>
        <dbReference type="ARBA" id="ARBA00022679"/>
    </source>
</evidence>
<evidence type="ECO:0000256" key="7">
    <source>
        <dbReference type="ARBA" id="ARBA00022840"/>
    </source>
</evidence>
<dbReference type="InterPro" id="IPR014729">
    <property type="entry name" value="Rossmann-like_a/b/a_fold"/>
</dbReference>
<evidence type="ECO:0000256" key="3">
    <source>
        <dbReference type="ARBA" id="ARBA00022642"/>
    </source>
</evidence>
<keyword evidence="5 10" id="KW-0548">Nucleotidyltransferase</keyword>
<proteinExistence type="inferred from homology"/>
<comment type="caution">
    <text evidence="12">The sequence shown here is derived from an EMBL/GenBank/DDBJ whole genome shotgun (WGS) entry which is preliminary data.</text>
</comment>
<evidence type="ECO:0000259" key="11">
    <source>
        <dbReference type="Pfam" id="PF01467"/>
    </source>
</evidence>
<protein>
    <recommendedName>
        <fullName evidence="10">Probable nicotinate-nucleotide adenylyltransferase</fullName>
        <ecNumber evidence="10">2.7.7.18</ecNumber>
    </recommendedName>
    <alternativeName>
        <fullName evidence="10">Deamido-NAD(+) diphosphorylase</fullName>
    </alternativeName>
    <alternativeName>
        <fullName evidence="10">Deamido-NAD(+) pyrophosphorylase</fullName>
    </alternativeName>
    <alternativeName>
        <fullName evidence="10">Nicotinate mononucleotide adenylyltransferase</fullName>
        <shortName evidence="10">NaMN adenylyltransferase</shortName>
    </alternativeName>
</protein>
<keyword evidence="3 10" id="KW-0662">Pyridine nucleotide biosynthesis</keyword>
<evidence type="ECO:0000256" key="10">
    <source>
        <dbReference type="HAMAP-Rule" id="MF_00244"/>
    </source>
</evidence>
<evidence type="ECO:0000256" key="6">
    <source>
        <dbReference type="ARBA" id="ARBA00022741"/>
    </source>
</evidence>
<dbReference type="UniPathway" id="UPA00253">
    <property type="reaction ID" value="UER00332"/>
</dbReference>
<evidence type="ECO:0000313" key="12">
    <source>
        <dbReference type="EMBL" id="PCR99512.1"/>
    </source>
</evidence>
<comment type="similarity">
    <text evidence="10">Belongs to the NadD family.</text>
</comment>
<sequence>MSNNKRNKIGILGGNFNPIHFAHLMLADQARQSLHLDKVWLMPEYLPPHIDEKATIEADHRVKMLALAIQDNPSFQLELGEIEREGKSYTFETMKILTKKYPDTDFYFIIGSDMVEYLPKWYKIDELIQMVHFVAFKRENKATKSPYPVIWIEAPVFPLSSTGIREMIKNGNEPNYLLPKEVLDYIKKNQLYL</sequence>
<dbReference type="AlphaFoldDB" id="A0A2A5RK22"/>
<dbReference type="SUPFAM" id="SSF52374">
    <property type="entry name" value="Nucleotidylyl transferase"/>
    <property type="match status" value="1"/>
</dbReference>